<dbReference type="Proteomes" id="UP001058602">
    <property type="component" value="Chromosome 2"/>
</dbReference>
<dbReference type="EMBL" id="CP102097">
    <property type="protein sequence ID" value="UUM32883.1"/>
    <property type="molecule type" value="Genomic_DNA"/>
</dbReference>
<dbReference type="Pfam" id="PF13704">
    <property type="entry name" value="Glyco_tranf_2_4"/>
    <property type="match status" value="1"/>
</dbReference>
<sequence>MKIRLAAIAKDEGAYLPEWVYWHLQQGFDDIYICINNSSDNSEVIAQRMAKECAVTVQSIEDERQYGFNDDLITPRFLKNNPLQSKLYADIYAQSHRDGYSHILFLDIDEFLCTQGQSIQNLVADSIQDDVILFNWFNISGEKVPFSCIGSHLKGEKSPFTKYLLKTGLTDIQFVSTHNVYTNSSSKALFGRHKTNDNTNYLKDSGWSDKAFILHRHLRSQPEYLSLLSRGDTWDNSLIGLKNNRHGWSEIGKHSVSIEKLDLDVYKRNFEKFLYDCDIHGQVKDAQDYVLNRAKATREVVNRVQNLNRDLDRVLAGTDLQHIDRGLKYTVKRWFYQFMVRKNINNY</sequence>
<organism evidence="1 2">
    <name type="scientific">Vibrio japonicus</name>
    <dbReference type="NCBI Taxonomy" id="1824638"/>
    <lineage>
        <taxon>Bacteria</taxon>
        <taxon>Pseudomonadati</taxon>
        <taxon>Pseudomonadota</taxon>
        <taxon>Gammaproteobacteria</taxon>
        <taxon>Vibrionales</taxon>
        <taxon>Vibrionaceae</taxon>
        <taxon>Vibrio</taxon>
    </lineage>
</organism>
<proteinExistence type="predicted"/>
<keyword evidence="2" id="KW-1185">Reference proteome</keyword>
<dbReference type="RefSeq" id="WP_257086584.1">
    <property type="nucleotide sequence ID" value="NZ_CP102097.1"/>
</dbReference>
<evidence type="ECO:0000313" key="2">
    <source>
        <dbReference type="Proteomes" id="UP001058602"/>
    </source>
</evidence>
<name>A0ABY5LPV7_9VIBR</name>
<gene>
    <name evidence="1" type="ORF">NP165_15085</name>
</gene>
<accession>A0ABY5LPV7</accession>
<protein>
    <submittedName>
        <fullName evidence="1">Glycosyltransferase family 2 protein</fullName>
    </submittedName>
</protein>
<reference evidence="1" key="1">
    <citation type="submission" date="2022-07" db="EMBL/GenBank/DDBJ databases">
        <title>Complete genome of Vibrio japonicus strain JCM 31412T and phylogenomic assessment of the Nereis clade of the genus Vibrio.</title>
        <authorList>
            <person name="Shlafstein M.D."/>
            <person name="Emsley S.A."/>
            <person name="Ushijima B."/>
            <person name="Videau P."/>
            <person name="Saw J.H."/>
        </authorList>
    </citation>
    <scope>NUCLEOTIDE SEQUENCE</scope>
    <source>
        <strain evidence="1">JCM 31412</strain>
    </source>
</reference>
<evidence type="ECO:0000313" key="1">
    <source>
        <dbReference type="EMBL" id="UUM32883.1"/>
    </source>
</evidence>